<sequence length="56" mass="6254">MPTCDNRSCPLATQLIITSINWCVNSKTVLLAAPLSRRQSFLQQHCFVHGSQLSTH</sequence>
<dbReference type="EMBL" id="CABIJS010000110">
    <property type="protein sequence ID" value="VUZ42977.1"/>
    <property type="molecule type" value="Genomic_DNA"/>
</dbReference>
<name>A0A564Y6P9_HYMDI</name>
<dbReference type="Proteomes" id="UP000321570">
    <property type="component" value="Unassembled WGS sequence"/>
</dbReference>
<accession>A0A564Y6P9</accession>
<protein>
    <submittedName>
        <fullName evidence="1">Uncharacterized protein</fullName>
    </submittedName>
</protein>
<dbReference type="AlphaFoldDB" id="A0A564Y6P9"/>
<gene>
    <name evidence="1" type="ORF">WMSIL1_LOCUS3428</name>
</gene>
<keyword evidence="2" id="KW-1185">Reference proteome</keyword>
<reference evidence="1 2" key="1">
    <citation type="submission" date="2019-07" db="EMBL/GenBank/DDBJ databases">
        <authorList>
            <person name="Jastrzebski P J."/>
            <person name="Paukszto L."/>
            <person name="Jastrzebski P J."/>
        </authorList>
    </citation>
    <scope>NUCLEOTIDE SEQUENCE [LARGE SCALE GENOMIC DNA]</scope>
    <source>
        <strain evidence="1 2">WMS-il1</strain>
    </source>
</reference>
<proteinExistence type="predicted"/>
<evidence type="ECO:0000313" key="2">
    <source>
        <dbReference type="Proteomes" id="UP000321570"/>
    </source>
</evidence>
<organism evidence="1 2">
    <name type="scientific">Hymenolepis diminuta</name>
    <name type="common">Rat tapeworm</name>
    <dbReference type="NCBI Taxonomy" id="6216"/>
    <lineage>
        <taxon>Eukaryota</taxon>
        <taxon>Metazoa</taxon>
        <taxon>Spiralia</taxon>
        <taxon>Lophotrochozoa</taxon>
        <taxon>Platyhelminthes</taxon>
        <taxon>Cestoda</taxon>
        <taxon>Eucestoda</taxon>
        <taxon>Cyclophyllidea</taxon>
        <taxon>Hymenolepididae</taxon>
        <taxon>Hymenolepis</taxon>
    </lineage>
</organism>
<evidence type="ECO:0000313" key="1">
    <source>
        <dbReference type="EMBL" id="VUZ42977.1"/>
    </source>
</evidence>